<evidence type="ECO:0000259" key="7">
    <source>
        <dbReference type="Pfam" id="PF04024"/>
    </source>
</evidence>
<organism evidence="8 9">
    <name type="scientific">Alkalithermobacter paradoxus</name>
    <dbReference type="NCBI Taxonomy" id="29349"/>
    <lineage>
        <taxon>Bacteria</taxon>
        <taxon>Bacillati</taxon>
        <taxon>Bacillota</taxon>
        <taxon>Clostridia</taxon>
        <taxon>Peptostreptococcales</taxon>
        <taxon>Tepidibacteraceae</taxon>
        <taxon>Alkalithermobacter</taxon>
    </lineage>
</organism>
<accession>A0A1V4I931</accession>
<keyword evidence="9" id="KW-1185">Reference proteome</keyword>
<keyword evidence="2" id="KW-1003">Cell membrane</keyword>
<dbReference type="InterPro" id="IPR007168">
    <property type="entry name" value="Phageshock_PspC_N"/>
</dbReference>
<feature type="transmembrane region" description="Helical" evidence="6">
    <location>
        <begin position="34"/>
        <end position="56"/>
    </location>
</feature>
<evidence type="ECO:0000256" key="1">
    <source>
        <dbReference type="ARBA" id="ARBA00004162"/>
    </source>
</evidence>
<feature type="transmembrane region" description="Helical" evidence="6">
    <location>
        <begin position="108"/>
        <end position="125"/>
    </location>
</feature>
<evidence type="ECO:0000256" key="3">
    <source>
        <dbReference type="ARBA" id="ARBA00022692"/>
    </source>
</evidence>
<sequence>MQKQIYKSNQNKIIGGVCGGIAEYFEIDPTLVRLFWVLISTMGVGVGAYIICLIIIPERKDASALVKENEYKKEYNGQNDKNRILFGAVLIFLGIGFMSRRYLGWIDFKSLIPVIMICAGAFLILKKEGDK</sequence>
<protein>
    <submittedName>
        <fullName evidence="8">DNA-binding transcriptional activator PspC</fullName>
    </submittedName>
</protein>
<dbReference type="InterPro" id="IPR052027">
    <property type="entry name" value="PspC"/>
</dbReference>
<keyword evidence="5 6" id="KW-0472">Membrane</keyword>
<feature type="domain" description="Phage shock protein PspC N-terminal" evidence="7">
    <location>
        <begin position="3"/>
        <end position="58"/>
    </location>
</feature>
<evidence type="ECO:0000256" key="6">
    <source>
        <dbReference type="SAM" id="Phobius"/>
    </source>
</evidence>
<dbReference type="Proteomes" id="UP000190140">
    <property type="component" value="Unassembled WGS sequence"/>
</dbReference>
<dbReference type="RefSeq" id="WP_079411510.1">
    <property type="nucleotide sequence ID" value="NZ_MZGW01000002.1"/>
</dbReference>
<dbReference type="AlphaFoldDB" id="A0A1V4I931"/>
<comment type="subcellular location">
    <subcellularLocation>
        <location evidence="1">Cell membrane</location>
        <topology evidence="1">Single-pass membrane protein</topology>
    </subcellularLocation>
</comment>
<dbReference type="Pfam" id="PF04024">
    <property type="entry name" value="PspC"/>
    <property type="match status" value="1"/>
</dbReference>
<keyword evidence="4 6" id="KW-1133">Transmembrane helix</keyword>
<dbReference type="EMBL" id="MZGW01000002">
    <property type="protein sequence ID" value="OPJ56439.1"/>
    <property type="molecule type" value="Genomic_DNA"/>
</dbReference>
<evidence type="ECO:0000256" key="5">
    <source>
        <dbReference type="ARBA" id="ARBA00023136"/>
    </source>
</evidence>
<feature type="transmembrane region" description="Helical" evidence="6">
    <location>
        <begin position="84"/>
        <end position="102"/>
    </location>
</feature>
<evidence type="ECO:0000313" key="8">
    <source>
        <dbReference type="EMBL" id="OPJ56439.1"/>
    </source>
</evidence>
<dbReference type="STRING" id="29349.CLOTH_08430"/>
<comment type="caution">
    <text evidence="8">The sequence shown here is derived from an EMBL/GenBank/DDBJ whole genome shotgun (WGS) entry which is preliminary data.</text>
</comment>
<dbReference type="PANTHER" id="PTHR33885">
    <property type="entry name" value="PHAGE SHOCK PROTEIN C"/>
    <property type="match status" value="1"/>
</dbReference>
<evidence type="ECO:0000313" key="9">
    <source>
        <dbReference type="Proteomes" id="UP000190140"/>
    </source>
</evidence>
<keyword evidence="8" id="KW-0238">DNA-binding</keyword>
<name>A0A1V4I931_9FIRM</name>
<reference evidence="8 9" key="1">
    <citation type="submission" date="2017-03" db="EMBL/GenBank/DDBJ databases">
        <title>Genome sequence of Clostridium thermoalcaliphilum DSM 7309.</title>
        <authorList>
            <person name="Poehlein A."/>
            <person name="Daniel R."/>
        </authorList>
    </citation>
    <scope>NUCLEOTIDE SEQUENCE [LARGE SCALE GENOMIC DNA]</scope>
    <source>
        <strain evidence="8 9">DSM 7309</strain>
    </source>
</reference>
<keyword evidence="3 6" id="KW-0812">Transmembrane</keyword>
<dbReference type="OrthoDB" id="9815286at2"/>
<evidence type="ECO:0000256" key="4">
    <source>
        <dbReference type="ARBA" id="ARBA00022989"/>
    </source>
</evidence>
<gene>
    <name evidence="8" type="ORF">CLOTH_08430</name>
</gene>
<dbReference type="GO" id="GO:0005886">
    <property type="term" value="C:plasma membrane"/>
    <property type="evidence" value="ECO:0007669"/>
    <property type="project" value="UniProtKB-SubCell"/>
</dbReference>
<evidence type="ECO:0000256" key="2">
    <source>
        <dbReference type="ARBA" id="ARBA00022475"/>
    </source>
</evidence>
<proteinExistence type="predicted"/>
<dbReference type="GO" id="GO:0003677">
    <property type="term" value="F:DNA binding"/>
    <property type="evidence" value="ECO:0007669"/>
    <property type="project" value="UniProtKB-KW"/>
</dbReference>
<dbReference type="PANTHER" id="PTHR33885:SF3">
    <property type="entry name" value="PHAGE SHOCK PROTEIN C"/>
    <property type="match status" value="1"/>
</dbReference>